<evidence type="ECO:0000313" key="3">
    <source>
        <dbReference type="Proteomes" id="UP000070565"/>
    </source>
</evidence>
<feature type="compositionally biased region" description="Basic and acidic residues" evidence="1">
    <location>
        <begin position="93"/>
        <end position="103"/>
    </location>
</feature>
<dbReference type="SUPFAM" id="SSF46785">
    <property type="entry name" value="Winged helix' DNA-binding domain"/>
    <property type="match status" value="1"/>
</dbReference>
<dbReference type="CDD" id="cd00093">
    <property type="entry name" value="HTH_XRE"/>
    <property type="match status" value="1"/>
</dbReference>
<reference evidence="2 3" key="1">
    <citation type="journal article" date="2016" name="Sci. Rep.">
        <title>Metabolic traits of an uncultured archaeal lineage -MSBL1- from brine pools of the Red Sea.</title>
        <authorList>
            <person name="Mwirichia R."/>
            <person name="Alam I."/>
            <person name="Rashid M."/>
            <person name="Vinu M."/>
            <person name="Ba-Alawi W."/>
            <person name="Anthony Kamau A."/>
            <person name="Kamanda Ngugi D."/>
            <person name="Goker M."/>
            <person name="Klenk H.P."/>
            <person name="Bajic V."/>
            <person name="Stingl U."/>
        </authorList>
    </citation>
    <scope>NUCLEOTIDE SEQUENCE [LARGE SCALE GENOMIC DNA]</scope>
    <source>
        <strain evidence="2">SCGC-AAA261F19</strain>
    </source>
</reference>
<dbReference type="InterPro" id="IPR036388">
    <property type="entry name" value="WH-like_DNA-bd_sf"/>
</dbReference>
<dbReference type="Gene3D" id="1.10.10.10">
    <property type="entry name" value="Winged helix-like DNA-binding domain superfamily/Winged helix DNA-binding domain"/>
    <property type="match status" value="1"/>
</dbReference>
<feature type="compositionally biased region" description="Basic residues" evidence="1">
    <location>
        <begin position="104"/>
        <end position="114"/>
    </location>
</feature>
<gene>
    <name evidence="2" type="ORF">AKJ45_01670</name>
</gene>
<comment type="caution">
    <text evidence="2">The sequence shown here is derived from an EMBL/GenBank/DDBJ whole genome shotgun (WGS) entry which is preliminary data.</text>
</comment>
<dbReference type="Proteomes" id="UP000070565">
    <property type="component" value="Unassembled WGS sequence"/>
</dbReference>
<name>A0A133VAJ0_9EURY</name>
<dbReference type="Pfam" id="PF13412">
    <property type="entry name" value="HTH_24"/>
    <property type="match status" value="1"/>
</dbReference>
<dbReference type="InterPro" id="IPR001387">
    <property type="entry name" value="Cro/C1-type_HTH"/>
</dbReference>
<protein>
    <submittedName>
        <fullName evidence="2">Uncharacterized protein</fullName>
    </submittedName>
</protein>
<evidence type="ECO:0000256" key="1">
    <source>
        <dbReference type="SAM" id="MobiDB-lite"/>
    </source>
</evidence>
<feature type="region of interest" description="Disordered" evidence="1">
    <location>
        <begin position="93"/>
        <end position="114"/>
    </location>
</feature>
<dbReference type="InterPro" id="IPR036390">
    <property type="entry name" value="WH_DNA-bd_sf"/>
</dbReference>
<dbReference type="AlphaFoldDB" id="A0A133VAJ0"/>
<keyword evidence="3" id="KW-1185">Reference proteome</keyword>
<dbReference type="EMBL" id="LHXZ01000015">
    <property type="protein sequence ID" value="KXB03415.1"/>
    <property type="molecule type" value="Genomic_DNA"/>
</dbReference>
<accession>A0A133VAJ0</accession>
<organism evidence="2 3">
    <name type="scientific">candidate division MSBL1 archaeon SCGC-AAA261F19</name>
    <dbReference type="NCBI Taxonomy" id="1698275"/>
    <lineage>
        <taxon>Archaea</taxon>
        <taxon>Methanobacteriati</taxon>
        <taxon>Methanobacteriota</taxon>
        <taxon>candidate division MSBL1</taxon>
    </lineage>
</organism>
<evidence type="ECO:0000313" key="2">
    <source>
        <dbReference type="EMBL" id="KXB03415.1"/>
    </source>
</evidence>
<proteinExistence type="predicted"/>
<sequence length="197" mass="22380">MELEISKFVPAEMRIQMARELIEEKGIRPLARKIEVNPKTVYKYKEGSAHPKDDTMARIMAVMRDEDPDLFERFLNRLWDGFSSALDSSRASRVAEKKKSEKSKPKKVGQQPTKKRISLTEICDRVDITNPFERTKLGKILSVVLEEPGLTSEEIARRSGLSPSAVERYAEMLKEDGIFREGAPDVCGLTRPIQLEG</sequence>